<feature type="binding site" evidence="8">
    <location>
        <position position="132"/>
    </location>
    <ligand>
        <name>Zn(2+)</name>
        <dbReference type="ChEBI" id="CHEBI:29105"/>
        <note>catalytic</note>
    </ligand>
</feature>
<organism evidence="10 11">
    <name type="scientific">Spartinivicinus marinus</name>
    <dbReference type="NCBI Taxonomy" id="2994442"/>
    <lineage>
        <taxon>Bacteria</taxon>
        <taxon>Pseudomonadati</taxon>
        <taxon>Pseudomonadota</taxon>
        <taxon>Gammaproteobacteria</taxon>
        <taxon>Oceanospirillales</taxon>
        <taxon>Zooshikellaceae</taxon>
        <taxon>Spartinivicinus</taxon>
    </lineage>
</organism>
<dbReference type="PANTHER" id="PTHR22726:SF1">
    <property type="entry name" value="METALLOENDOPEPTIDASE OMA1, MITOCHONDRIAL"/>
    <property type="match status" value="1"/>
</dbReference>
<evidence type="ECO:0000256" key="8">
    <source>
        <dbReference type="HAMAP-Rule" id="MF_00997"/>
    </source>
</evidence>
<dbReference type="CDD" id="cd07324">
    <property type="entry name" value="M48C_Oma1-like"/>
    <property type="match status" value="1"/>
</dbReference>
<dbReference type="RefSeq" id="WP_180570016.1">
    <property type="nucleotide sequence ID" value="NZ_JACCKB010000033.1"/>
</dbReference>
<dbReference type="InterPro" id="IPR051156">
    <property type="entry name" value="Mito/Outer_Membr_Metalloprot"/>
</dbReference>
<keyword evidence="6 8" id="KW-0862">Zinc</keyword>
<dbReference type="InterPro" id="IPR019734">
    <property type="entry name" value="TPR_rpt"/>
</dbReference>
<feature type="active site" description="Proton donor" evidence="8">
    <location>
        <position position="202"/>
    </location>
</feature>
<feature type="binding site" evidence="8">
    <location>
        <position position="136"/>
    </location>
    <ligand>
        <name>Zn(2+)</name>
        <dbReference type="ChEBI" id="CHEBI:29105"/>
        <note>catalytic</note>
    </ligand>
</feature>
<evidence type="ECO:0000313" key="11">
    <source>
        <dbReference type="Proteomes" id="UP000569732"/>
    </source>
</evidence>
<keyword evidence="5 8" id="KW-0378">Hydrolase</keyword>
<dbReference type="EC" id="3.4.-.-" evidence="8"/>
<dbReference type="Pfam" id="PF01435">
    <property type="entry name" value="Peptidase_M48"/>
    <property type="match status" value="1"/>
</dbReference>
<keyword evidence="3 8" id="KW-0732">Signal</keyword>
<dbReference type="EMBL" id="JACCKB010000033">
    <property type="protein sequence ID" value="NYZ67996.1"/>
    <property type="molecule type" value="Genomic_DNA"/>
</dbReference>
<reference evidence="10 11" key="1">
    <citation type="submission" date="2020-07" db="EMBL/GenBank/DDBJ databases">
        <title>Endozoicomonas sp. nov., isolated from sediment.</title>
        <authorList>
            <person name="Gu T."/>
        </authorList>
    </citation>
    <scope>NUCLEOTIDE SEQUENCE [LARGE SCALE GENOMIC DNA]</scope>
    <source>
        <strain evidence="10 11">SM1973</strain>
    </source>
</reference>
<dbReference type="GO" id="GO:0051603">
    <property type="term" value="P:proteolysis involved in protein catabolic process"/>
    <property type="evidence" value="ECO:0007669"/>
    <property type="project" value="TreeGrafter"/>
</dbReference>
<accession>A0A853IK19</accession>
<dbReference type="Proteomes" id="UP000569732">
    <property type="component" value="Unassembled WGS sequence"/>
</dbReference>
<dbReference type="Gene3D" id="1.25.40.10">
    <property type="entry name" value="Tetratricopeptide repeat domain"/>
    <property type="match status" value="1"/>
</dbReference>
<dbReference type="HAMAP" id="MF_00997">
    <property type="entry name" value="Protease_BepA"/>
    <property type="match status" value="1"/>
</dbReference>
<dbReference type="GO" id="GO:0042597">
    <property type="term" value="C:periplasmic space"/>
    <property type="evidence" value="ECO:0007669"/>
    <property type="project" value="UniProtKB-SubCell"/>
</dbReference>
<dbReference type="Gene3D" id="3.30.2010.10">
    <property type="entry name" value="Metalloproteases ('zincins'), catalytic domain"/>
    <property type="match status" value="1"/>
</dbReference>
<proteinExistence type="inferred from homology"/>
<name>A0A853IK19_9GAMM</name>
<dbReference type="AlphaFoldDB" id="A0A853IK19"/>
<keyword evidence="11" id="KW-1185">Reference proteome</keyword>
<feature type="binding site" evidence="8">
    <location>
        <position position="198"/>
    </location>
    <ligand>
        <name>Zn(2+)</name>
        <dbReference type="ChEBI" id="CHEBI:29105"/>
        <note>catalytic</note>
    </ligand>
</feature>
<feature type="signal peptide" evidence="8">
    <location>
        <begin position="1"/>
        <end position="25"/>
    </location>
</feature>
<comment type="cofactor">
    <cofactor evidence="8">
        <name>Zn(2+)</name>
        <dbReference type="ChEBI" id="CHEBI:29105"/>
    </cofactor>
    <text evidence="8">Binds 1 zinc ion per subunit.</text>
</comment>
<protein>
    <recommendedName>
        <fullName evidence="8">Putative beta-barrel assembly-enhancing protease</fullName>
        <ecNumber evidence="8">3.4.-.-</ecNumber>
    </recommendedName>
</protein>
<dbReference type="GO" id="GO:0016020">
    <property type="term" value="C:membrane"/>
    <property type="evidence" value="ECO:0007669"/>
    <property type="project" value="InterPro"/>
</dbReference>
<comment type="caution">
    <text evidence="10">The sequence shown here is derived from an EMBL/GenBank/DDBJ whole genome shotgun (WGS) entry which is preliminary data.</text>
</comment>
<dbReference type="InterPro" id="IPR011990">
    <property type="entry name" value="TPR-like_helical_dom_sf"/>
</dbReference>
<dbReference type="SMART" id="SM00028">
    <property type="entry name" value="TPR"/>
    <property type="match status" value="3"/>
</dbReference>
<dbReference type="Pfam" id="PF14559">
    <property type="entry name" value="TPR_19"/>
    <property type="match status" value="1"/>
</dbReference>
<comment type="subcellular location">
    <subcellularLocation>
        <location evidence="8">Periplasm</location>
    </subcellularLocation>
</comment>
<feature type="active site" evidence="8">
    <location>
        <position position="133"/>
    </location>
</feature>
<gene>
    <name evidence="10" type="ORF">H0A36_18435</name>
</gene>
<evidence type="ECO:0000313" key="10">
    <source>
        <dbReference type="EMBL" id="NYZ67996.1"/>
    </source>
</evidence>
<keyword evidence="1 8" id="KW-0645">Protease</keyword>
<sequence precursor="true">MSIRRLLIFACCFTLLFSHISTSYADNGLPSLGDSTSSVVSPEKEHLLGRAWLQNLRSQVKTISDPELKAYVEGLIYRLVETSQVQDSRLEVVIVDSPELNAFAVPGGIIGINAGLFLYAETEQQFASVLAHELAHLSQRHFARSIEAAKRQRAPMLAATLASVVLLAAGGGDAGLAAIASTHAAALQNRLNYSRQHEQEADRIGIQNLVKAGMDPRSMAAMFEQMNRAQRFAGRKPPEFLLTHPVTESRIADTKSRAEQYPKRSVKDNPSYYLMRAKVELHYAQTPHLAAKRFNAKIKSGNSHLSFAYQYGLALAYNKAGDTQKASAALAPLLKQQSDNPHYVLLKSNIAITDQQYKQAQQQLASALRYHINDFALGYTQAEAFMGEKQYQSAEKVLRKLAKQRPTDPDIWYLLAETQGLAKNIAGLHQSRAEYFFLNGAIDKAIEHLEYALKLSQKSFATTAKLKQRIKDMQDYKNLNFKL</sequence>
<dbReference type="InterPro" id="IPR001915">
    <property type="entry name" value="Peptidase_M48"/>
</dbReference>
<evidence type="ECO:0000256" key="6">
    <source>
        <dbReference type="ARBA" id="ARBA00022833"/>
    </source>
</evidence>
<evidence type="ECO:0000256" key="1">
    <source>
        <dbReference type="ARBA" id="ARBA00022670"/>
    </source>
</evidence>
<dbReference type="InterPro" id="IPR030873">
    <property type="entry name" value="Protease_BepA"/>
</dbReference>
<keyword evidence="4 8" id="KW-0574">Periplasm</keyword>
<feature type="domain" description="Peptidase M48" evidence="9">
    <location>
        <begin position="69"/>
        <end position="257"/>
    </location>
</feature>
<dbReference type="PANTHER" id="PTHR22726">
    <property type="entry name" value="METALLOENDOPEPTIDASE OMA1"/>
    <property type="match status" value="1"/>
</dbReference>
<comment type="function">
    <text evidence="8">Functions as both a chaperone and a metalloprotease. Maintains the integrity of the outer membrane by promoting either the assembly or the elimination of outer membrane proteins, depending on their folding state.</text>
</comment>
<evidence type="ECO:0000259" key="9">
    <source>
        <dbReference type="Pfam" id="PF01435"/>
    </source>
</evidence>
<evidence type="ECO:0000256" key="7">
    <source>
        <dbReference type="ARBA" id="ARBA00023049"/>
    </source>
</evidence>
<evidence type="ECO:0000256" key="2">
    <source>
        <dbReference type="ARBA" id="ARBA00022723"/>
    </source>
</evidence>
<comment type="similarity">
    <text evidence="8">Belongs to the peptidase M48 family. BepA subfamily.</text>
</comment>
<feature type="chain" id="PRO_5033191452" description="Putative beta-barrel assembly-enhancing protease" evidence="8">
    <location>
        <begin position="26"/>
        <end position="483"/>
    </location>
</feature>
<keyword evidence="7 8" id="KW-0482">Metalloprotease</keyword>
<dbReference type="SUPFAM" id="SSF48452">
    <property type="entry name" value="TPR-like"/>
    <property type="match status" value="1"/>
</dbReference>
<evidence type="ECO:0000256" key="3">
    <source>
        <dbReference type="ARBA" id="ARBA00022729"/>
    </source>
</evidence>
<dbReference type="GO" id="GO:0008270">
    <property type="term" value="F:zinc ion binding"/>
    <property type="evidence" value="ECO:0007669"/>
    <property type="project" value="UniProtKB-UniRule"/>
</dbReference>
<evidence type="ECO:0000256" key="5">
    <source>
        <dbReference type="ARBA" id="ARBA00022801"/>
    </source>
</evidence>
<dbReference type="GO" id="GO:0004222">
    <property type="term" value="F:metalloendopeptidase activity"/>
    <property type="evidence" value="ECO:0007669"/>
    <property type="project" value="InterPro"/>
</dbReference>
<keyword evidence="2 8" id="KW-0479">Metal-binding</keyword>
<evidence type="ECO:0000256" key="4">
    <source>
        <dbReference type="ARBA" id="ARBA00022764"/>
    </source>
</evidence>